<dbReference type="CDD" id="cd00165">
    <property type="entry name" value="S4"/>
    <property type="match status" value="1"/>
</dbReference>
<dbReference type="RefSeq" id="WP_322498390.1">
    <property type="nucleotide sequence ID" value="NZ_JARGYU010000001.1"/>
</dbReference>
<evidence type="ECO:0000256" key="3">
    <source>
        <dbReference type="ARBA" id="ARBA00036390"/>
    </source>
</evidence>
<name>A0AAE4VK19_9RICK</name>
<dbReference type="PROSITE" id="PS01149">
    <property type="entry name" value="PSI_RSU"/>
    <property type="match status" value="1"/>
</dbReference>
<evidence type="ECO:0000256" key="8">
    <source>
        <dbReference type="ARBA" id="ARBA00041697"/>
    </source>
</evidence>
<dbReference type="InterPro" id="IPR006145">
    <property type="entry name" value="PsdUridine_synth_RsuA/RluA"/>
</dbReference>
<evidence type="ECO:0000256" key="1">
    <source>
        <dbReference type="ARBA" id="ARBA00008348"/>
    </source>
</evidence>
<dbReference type="PANTHER" id="PTHR47683:SF2">
    <property type="entry name" value="RNA-BINDING S4 DOMAIN-CONTAINING PROTEIN"/>
    <property type="match status" value="1"/>
</dbReference>
<dbReference type="GO" id="GO:0160138">
    <property type="term" value="F:23S rRNA pseudouridine(2604) synthase activity"/>
    <property type="evidence" value="ECO:0007669"/>
    <property type="project" value="UniProtKB-EC"/>
</dbReference>
<dbReference type="InterPro" id="IPR002942">
    <property type="entry name" value="S4_RNA-bd"/>
</dbReference>
<evidence type="ECO:0000256" key="2">
    <source>
        <dbReference type="ARBA" id="ARBA00023235"/>
    </source>
</evidence>
<accession>A0AAE4VK19</accession>
<dbReference type="SUPFAM" id="SSF55174">
    <property type="entry name" value="Alpha-L RNA-binding motif"/>
    <property type="match status" value="1"/>
</dbReference>
<dbReference type="InterPro" id="IPR042092">
    <property type="entry name" value="PsdUridine_s_RsuA/RluB/E/F_cat"/>
</dbReference>
<evidence type="ECO:0000256" key="9">
    <source>
        <dbReference type="ARBA" id="ARBA00042843"/>
    </source>
</evidence>
<dbReference type="InterPro" id="IPR018496">
    <property type="entry name" value="PsdUridine_synth_RsuA/RluB_CS"/>
</dbReference>
<dbReference type="InterPro" id="IPR036986">
    <property type="entry name" value="S4_RNA-bd_sf"/>
</dbReference>
<evidence type="ECO:0000313" key="15">
    <source>
        <dbReference type="Proteomes" id="UP001289135"/>
    </source>
</evidence>
<dbReference type="Gene3D" id="3.10.290.10">
    <property type="entry name" value="RNA-binding S4 domain"/>
    <property type="match status" value="1"/>
</dbReference>
<keyword evidence="2" id="KW-0413">Isomerase</keyword>
<protein>
    <recommendedName>
        <fullName evidence="6">Dual-specificity RNA pseudouridine synthase RluF</fullName>
        <ecNumber evidence="5">5.4.99.21</ecNumber>
    </recommendedName>
    <alternativeName>
        <fullName evidence="8">23S rRNA pseudouridine(2604) synthase</fullName>
    </alternativeName>
    <alternativeName>
        <fullName evidence="10">Ribosomal large subunit pseudouridine synthase F</fullName>
    </alternativeName>
    <alternativeName>
        <fullName evidence="9">rRNA pseudouridylate synthase F</fullName>
    </alternativeName>
    <alternativeName>
        <fullName evidence="11">rRNA-uridine isomerase F</fullName>
    </alternativeName>
    <alternativeName>
        <fullName evidence="7">tRNA(Tyr) pseudouridine(35) synthase</fullName>
    </alternativeName>
</protein>
<keyword evidence="12" id="KW-0694">RNA-binding</keyword>
<dbReference type="InterPro" id="IPR050343">
    <property type="entry name" value="RsuA_PseudoU_synthase"/>
</dbReference>
<dbReference type="PANTHER" id="PTHR47683">
    <property type="entry name" value="PSEUDOURIDINE SYNTHASE FAMILY PROTEIN-RELATED"/>
    <property type="match status" value="1"/>
</dbReference>
<sequence>MKNKFKKTFEDKSLRNKQYTNNNQYDINQYKNIKISKFISKSGICSRRKAEELLSLQKIKINGKLIINPATRINDSDSVFIEGYGLVDPKTNNKTRLWLFHKPRNIIVSSYDPQNRKIIFDLLPKDMPRVITIGRLDYQTEGLILITNSGYIARFFELPVNKVPRFYTCEYYGNINSDMISSARKNLNIDGFCYDSVIFNPINNQKVDILIKEGKNREIRKIMEYFGLKIKRLIRRQYGIFSIKSVPNPCDLQEVTFEKIKYAIQQINCEY</sequence>
<evidence type="ECO:0000256" key="12">
    <source>
        <dbReference type="PROSITE-ProRule" id="PRU00182"/>
    </source>
</evidence>
<evidence type="ECO:0000256" key="10">
    <source>
        <dbReference type="ARBA" id="ARBA00042890"/>
    </source>
</evidence>
<evidence type="ECO:0000259" key="13">
    <source>
        <dbReference type="SMART" id="SM00363"/>
    </source>
</evidence>
<dbReference type="Pfam" id="PF00849">
    <property type="entry name" value="PseudoU_synth_2"/>
    <property type="match status" value="1"/>
</dbReference>
<dbReference type="AlphaFoldDB" id="A0AAE4VK19"/>
<dbReference type="Gene3D" id="3.30.70.580">
    <property type="entry name" value="Pseudouridine synthase I, catalytic domain, N-terminal subdomain"/>
    <property type="match status" value="1"/>
</dbReference>
<evidence type="ECO:0000256" key="7">
    <source>
        <dbReference type="ARBA" id="ARBA00041420"/>
    </source>
</evidence>
<gene>
    <name evidence="14" type="ORF">Lyticum_00111</name>
</gene>
<comment type="similarity">
    <text evidence="1">Belongs to the pseudouridine synthase RsuA family.</text>
</comment>
<evidence type="ECO:0000256" key="6">
    <source>
        <dbReference type="ARBA" id="ARBA00039989"/>
    </source>
</evidence>
<keyword evidence="15" id="KW-1185">Reference proteome</keyword>
<dbReference type="EMBL" id="JARGYU010000001">
    <property type="protein sequence ID" value="MDZ5760955.1"/>
    <property type="molecule type" value="Genomic_DNA"/>
</dbReference>
<evidence type="ECO:0000313" key="14">
    <source>
        <dbReference type="EMBL" id="MDZ5760955.1"/>
    </source>
</evidence>
<evidence type="ECO:0000256" key="4">
    <source>
        <dbReference type="ARBA" id="ARBA00036535"/>
    </source>
</evidence>
<evidence type="ECO:0000256" key="5">
    <source>
        <dbReference type="ARBA" id="ARBA00038922"/>
    </source>
</evidence>
<dbReference type="Pfam" id="PF01479">
    <property type="entry name" value="S4"/>
    <property type="match status" value="1"/>
</dbReference>
<dbReference type="PROSITE" id="PS50889">
    <property type="entry name" value="S4"/>
    <property type="match status" value="1"/>
</dbReference>
<dbReference type="Gene3D" id="3.30.70.1560">
    <property type="entry name" value="Alpha-L RNA-binding motif"/>
    <property type="match status" value="1"/>
</dbReference>
<organism evidence="14 15">
    <name type="scientific">Lyticum sinuosum</name>
    <dbReference type="NCBI Taxonomy" id="1332059"/>
    <lineage>
        <taxon>Bacteria</taxon>
        <taxon>Pseudomonadati</taxon>
        <taxon>Pseudomonadota</taxon>
        <taxon>Alphaproteobacteria</taxon>
        <taxon>Rickettsiales</taxon>
        <taxon>Lyticum</taxon>
    </lineage>
</organism>
<feature type="domain" description="RNA-binding S4" evidence="13">
    <location>
        <begin position="33"/>
        <end position="95"/>
    </location>
</feature>
<dbReference type="Proteomes" id="UP001289135">
    <property type="component" value="Unassembled WGS sequence"/>
</dbReference>
<evidence type="ECO:0000256" key="11">
    <source>
        <dbReference type="ARBA" id="ARBA00043147"/>
    </source>
</evidence>
<dbReference type="GO" id="GO:0000455">
    <property type="term" value="P:enzyme-directed rRNA pseudouridine synthesis"/>
    <property type="evidence" value="ECO:0007669"/>
    <property type="project" value="UniProtKB-ARBA"/>
</dbReference>
<dbReference type="SUPFAM" id="SSF55120">
    <property type="entry name" value="Pseudouridine synthase"/>
    <property type="match status" value="1"/>
</dbReference>
<comment type="catalytic activity">
    <reaction evidence="4">
        <text>uridine(2604) in 23S rRNA = pseudouridine(2604) in 23S rRNA</text>
        <dbReference type="Rhea" id="RHEA:38875"/>
        <dbReference type="Rhea" id="RHEA-COMP:10093"/>
        <dbReference type="Rhea" id="RHEA-COMP:10094"/>
        <dbReference type="ChEBI" id="CHEBI:65314"/>
        <dbReference type="ChEBI" id="CHEBI:65315"/>
        <dbReference type="EC" id="5.4.99.21"/>
    </reaction>
</comment>
<dbReference type="InterPro" id="IPR020094">
    <property type="entry name" value="TruA/RsuA/RluB/E/F_N"/>
</dbReference>
<dbReference type="GO" id="GO:0003723">
    <property type="term" value="F:RNA binding"/>
    <property type="evidence" value="ECO:0007669"/>
    <property type="project" value="UniProtKB-KW"/>
</dbReference>
<dbReference type="EC" id="5.4.99.21" evidence="5"/>
<reference evidence="14" key="1">
    <citation type="submission" date="2023-02" db="EMBL/GenBank/DDBJ databases">
        <title>Host association and intracellularity evolved multiple times independently in the Rickettsiales.</title>
        <authorList>
            <person name="Castelli M."/>
            <person name="Nardi T."/>
            <person name="Gammuto L."/>
            <person name="Bellinzona G."/>
            <person name="Sabaneyeva E."/>
            <person name="Potekhin A."/>
            <person name="Serra V."/>
            <person name="Petroni G."/>
            <person name="Sassera D."/>
        </authorList>
    </citation>
    <scope>NUCLEOTIDE SEQUENCE</scope>
    <source>
        <strain evidence="14">USBL-36I1</strain>
    </source>
</reference>
<dbReference type="InterPro" id="IPR020103">
    <property type="entry name" value="PsdUridine_synth_cat_dom_sf"/>
</dbReference>
<proteinExistence type="inferred from homology"/>
<dbReference type="SMART" id="SM00363">
    <property type="entry name" value="S4"/>
    <property type="match status" value="1"/>
</dbReference>
<comment type="caution">
    <text evidence="14">The sequence shown here is derived from an EMBL/GenBank/DDBJ whole genome shotgun (WGS) entry which is preliminary data.</text>
</comment>
<comment type="catalytic activity">
    <reaction evidence="3">
        <text>uridine(35) in tRNA(Tyr) = pseudouridine(35) in tRNA(Tyr)</text>
        <dbReference type="Rhea" id="RHEA:60556"/>
        <dbReference type="Rhea" id="RHEA-COMP:15607"/>
        <dbReference type="Rhea" id="RHEA-COMP:15608"/>
        <dbReference type="ChEBI" id="CHEBI:65314"/>
        <dbReference type="ChEBI" id="CHEBI:65315"/>
    </reaction>
</comment>